<protein>
    <submittedName>
        <fullName evidence="1">Uncharacterized HTH-type transcriptional regulator yjiR</fullName>
    </submittedName>
</protein>
<gene>
    <name evidence="1" type="primary">yjiR_2</name>
    <name evidence="1" type="ORF">NCTC13533_02048</name>
</gene>
<dbReference type="Gene3D" id="3.90.1150.10">
    <property type="entry name" value="Aspartate Aminotransferase, domain 1"/>
    <property type="match status" value="1"/>
</dbReference>
<dbReference type="PANTHER" id="PTHR42858">
    <property type="entry name" value="AMINOTRANSFERASE"/>
    <property type="match status" value="1"/>
</dbReference>
<proteinExistence type="predicted"/>
<dbReference type="AlphaFoldDB" id="A0A376DUP2"/>
<dbReference type="InterPro" id="IPR015422">
    <property type="entry name" value="PyrdxlP-dep_Trfase_small"/>
</dbReference>
<dbReference type="GO" id="GO:0047536">
    <property type="term" value="F:2-aminoadipate transaminase activity"/>
    <property type="evidence" value="ECO:0007669"/>
    <property type="project" value="TreeGrafter"/>
</dbReference>
<dbReference type="PANTHER" id="PTHR42858:SF1">
    <property type="entry name" value="LD15494P"/>
    <property type="match status" value="1"/>
</dbReference>
<sequence>MGRSVSPIYQELMLKLLQGNSYERHLRSFRKQLNRQAVELLDALRHYFPDDACFQSPQGGYSIWGKLPERTDMKAFFDYCDKNRILFTPGNTFSFTDKYSHHFRIVFADRITPESLTLLEKAGLKAKSYP</sequence>
<evidence type="ECO:0000313" key="1">
    <source>
        <dbReference type="EMBL" id="STC95979.1"/>
    </source>
</evidence>
<dbReference type="SUPFAM" id="SSF53383">
    <property type="entry name" value="PLP-dependent transferases"/>
    <property type="match status" value="1"/>
</dbReference>
<name>A0A376DUP2_CHRCU</name>
<organism evidence="1 2">
    <name type="scientific">Chryseobacterium carnipullorum</name>
    <dbReference type="NCBI Taxonomy" id="1124835"/>
    <lineage>
        <taxon>Bacteria</taxon>
        <taxon>Pseudomonadati</taxon>
        <taxon>Bacteroidota</taxon>
        <taxon>Flavobacteriia</taxon>
        <taxon>Flavobacteriales</taxon>
        <taxon>Weeksellaceae</taxon>
        <taxon>Chryseobacterium group</taxon>
        <taxon>Chryseobacterium</taxon>
    </lineage>
</organism>
<accession>A0A376DUP2</accession>
<dbReference type="InterPro" id="IPR015424">
    <property type="entry name" value="PyrdxlP-dep_Trfase"/>
</dbReference>
<dbReference type="Proteomes" id="UP000255224">
    <property type="component" value="Unassembled WGS sequence"/>
</dbReference>
<evidence type="ECO:0000313" key="2">
    <source>
        <dbReference type="Proteomes" id="UP000255224"/>
    </source>
</evidence>
<reference evidence="1 2" key="1">
    <citation type="submission" date="2018-06" db="EMBL/GenBank/DDBJ databases">
        <authorList>
            <consortium name="Pathogen Informatics"/>
            <person name="Doyle S."/>
        </authorList>
    </citation>
    <scope>NUCLEOTIDE SEQUENCE [LARGE SCALE GENOMIC DNA]</scope>
    <source>
        <strain evidence="1 2">NCTC13533</strain>
    </source>
</reference>
<dbReference type="EMBL" id="UFVQ01000003">
    <property type="protein sequence ID" value="STC95979.1"/>
    <property type="molecule type" value="Genomic_DNA"/>
</dbReference>